<accession>A0A412DDR1</accession>
<dbReference type="EMBL" id="QRTW01000035">
    <property type="protein sequence ID" value="RGR09989.1"/>
    <property type="molecule type" value="Genomic_DNA"/>
</dbReference>
<organism evidence="1 2">
    <name type="scientific">Bacteroides stercoris</name>
    <dbReference type="NCBI Taxonomy" id="46506"/>
    <lineage>
        <taxon>Bacteria</taxon>
        <taxon>Pseudomonadati</taxon>
        <taxon>Bacteroidota</taxon>
        <taxon>Bacteroidia</taxon>
        <taxon>Bacteroidales</taxon>
        <taxon>Bacteroidaceae</taxon>
        <taxon>Bacteroides</taxon>
    </lineage>
</organism>
<dbReference type="AlphaFoldDB" id="A0A412DDR1"/>
<dbReference type="InterPro" id="IPR000150">
    <property type="entry name" value="Cof"/>
</dbReference>
<dbReference type="SUPFAM" id="SSF56784">
    <property type="entry name" value="HAD-like"/>
    <property type="match status" value="1"/>
</dbReference>
<dbReference type="RefSeq" id="WP_117904658.1">
    <property type="nucleotide sequence ID" value="NZ_JADNPL010000034.1"/>
</dbReference>
<dbReference type="InterPro" id="IPR006379">
    <property type="entry name" value="HAD-SF_hydro_IIB"/>
</dbReference>
<dbReference type="GO" id="GO:0000287">
    <property type="term" value="F:magnesium ion binding"/>
    <property type="evidence" value="ECO:0007669"/>
    <property type="project" value="TreeGrafter"/>
</dbReference>
<gene>
    <name evidence="1" type="ORF">DWY65_14390</name>
</gene>
<dbReference type="PANTHER" id="PTHR10000">
    <property type="entry name" value="PHOSPHOSERINE PHOSPHATASE"/>
    <property type="match status" value="1"/>
</dbReference>
<dbReference type="SFLD" id="SFLDG01140">
    <property type="entry name" value="C2.B:_Phosphomannomutase_and_P"/>
    <property type="match status" value="1"/>
</dbReference>
<name>A0A412DDR1_BACSE</name>
<dbReference type="Proteomes" id="UP000283310">
    <property type="component" value="Unassembled WGS sequence"/>
</dbReference>
<dbReference type="GO" id="GO:0016791">
    <property type="term" value="F:phosphatase activity"/>
    <property type="evidence" value="ECO:0007669"/>
    <property type="project" value="TreeGrafter"/>
</dbReference>
<dbReference type="SFLD" id="SFLDS00003">
    <property type="entry name" value="Haloacid_Dehalogenase"/>
    <property type="match status" value="1"/>
</dbReference>
<evidence type="ECO:0000313" key="2">
    <source>
        <dbReference type="Proteomes" id="UP000283310"/>
    </source>
</evidence>
<dbReference type="Pfam" id="PF08282">
    <property type="entry name" value="Hydrolase_3"/>
    <property type="match status" value="1"/>
</dbReference>
<evidence type="ECO:0000313" key="1">
    <source>
        <dbReference type="EMBL" id="RGR09989.1"/>
    </source>
</evidence>
<keyword evidence="1" id="KW-0378">Hydrolase</keyword>
<dbReference type="PANTHER" id="PTHR10000:SF25">
    <property type="entry name" value="PHOSPHATASE YKRA-RELATED"/>
    <property type="match status" value="1"/>
</dbReference>
<dbReference type="InterPro" id="IPR036412">
    <property type="entry name" value="HAD-like_sf"/>
</dbReference>
<reference evidence="1 2" key="1">
    <citation type="submission" date="2018-08" db="EMBL/GenBank/DDBJ databases">
        <title>A genome reference for cultivated species of the human gut microbiota.</title>
        <authorList>
            <person name="Zou Y."/>
            <person name="Xue W."/>
            <person name="Luo G."/>
        </authorList>
    </citation>
    <scope>NUCLEOTIDE SEQUENCE [LARGE SCALE GENOMIC DNA]</scope>
    <source>
        <strain evidence="1 2">AF26-20BH</strain>
    </source>
</reference>
<dbReference type="NCBIfam" id="TIGR01484">
    <property type="entry name" value="HAD-SF-IIB"/>
    <property type="match status" value="1"/>
</dbReference>
<comment type="caution">
    <text evidence="1">The sequence shown here is derived from an EMBL/GenBank/DDBJ whole genome shotgun (WGS) entry which is preliminary data.</text>
</comment>
<dbReference type="NCBIfam" id="TIGR00099">
    <property type="entry name" value="Cof-subfamily"/>
    <property type="match status" value="1"/>
</dbReference>
<dbReference type="PROSITE" id="PS01228">
    <property type="entry name" value="COF_1"/>
    <property type="match status" value="1"/>
</dbReference>
<dbReference type="GO" id="GO:0005829">
    <property type="term" value="C:cytosol"/>
    <property type="evidence" value="ECO:0007669"/>
    <property type="project" value="TreeGrafter"/>
</dbReference>
<sequence>MIKALFFDIDGTLVSFKTHTIPDSTIQALTAAKSKGIEIYISTGRPYPLINNISAIEHLIDGYITANGAYCFIGNNIISCSPIPIEEVDFILKKSEAMNFACMVVGEKDYSMIHPNQKAELMFKEMLNVSDIGSNTPISKVLQQPILQLTPLITEAQEIQLKSSLQHIESSRWCAEFADFTAKGVNKAKGLQEITRYKRFELSETMAFGDGGNDLAILKTAGIGIAMGNANSMVKEASDYTTLSVDEDGIYHALKHWNII</sequence>
<protein>
    <submittedName>
        <fullName evidence="1">Cof-type HAD-IIB family hydrolase</fullName>
    </submittedName>
</protein>
<proteinExistence type="predicted"/>
<dbReference type="SFLD" id="SFLDG01144">
    <property type="entry name" value="C2.B.4:_PGP_Like"/>
    <property type="match status" value="1"/>
</dbReference>
<dbReference type="Gene3D" id="3.40.50.1000">
    <property type="entry name" value="HAD superfamily/HAD-like"/>
    <property type="match status" value="1"/>
</dbReference>
<dbReference type="PROSITE" id="PS01229">
    <property type="entry name" value="COF_2"/>
    <property type="match status" value="1"/>
</dbReference>
<dbReference type="Gene3D" id="3.30.1240.10">
    <property type="match status" value="1"/>
</dbReference>
<dbReference type="InterPro" id="IPR023214">
    <property type="entry name" value="HAD_sf"/>
</dbReference>